<name>A0A5E7WBQ6_PSEFL</name>
<organism evidence="1 2">
    <name type="scientific">Pseudomonas fluorescens</name>
    <dbReference type="NCBI Taxonomy" id="294"/>
    <lineage>
        <taxon>Bacteria</taxon>
        <taxon>Pseudomonadati</taxon>
        <taxon>Pseudomonadota</taxon>
        <taxon>Gammaproteobacteria</taxon>
        <taxon>Pseudomonadales</taxon>
        <taxon>Pseudomonadaceae</taxon>
        <taxon>Pseudomonas</taxon>
    </lineage>
</organism>
<proteinExistence type="predicted"/>
<evidence type="ECO:0000313" key="2">
    <source>
        <dbReference type="Proteomes" id="UP000325645"/>
    </source>
</evidence>
<accession>A0A5E7WBQ6</accession>
<protein>
    <submittedName>
        <fullName evidence="1">Uncharacterized protein</fullName>
    </submittedName>
</protein>
<dbReference type="EMBL" id="CABVJH010000004">
    <property type="protein sequence ID" value="VVQ32137.1"/>
    <property type="molecule type" value="Genomic_DNA"/>
</dbReference>
<dbReference type="AlphaFoldDB" id="A0A5E7WBQ6"/>
<sequence length="294" mass="33302">MSKTKGATPEKTLHLVAAVKGGFRDIRELTPHETAVYLKAHGHLLDHDEAISLTEIVRRNLAAFEACVGDLSKMAPGPGLRGTLSREAKLEVNRHFLNFLAAFRQLLDHTETRIKREYAENSDVYRVFQKRTAAAFDGVFAYRFFYKLRNFSQHCGAPVGIVDYVSKLNDSGGVIETLHLFFDAQHLLRVGRDTWGVVKADLKKLESRFPVDPLPRKIMTELESIWEAVRQAEKPYLEESARIVLATVKDVLPPYITPAIVKYTPKKKATLMEFINPPVVTMAWLGDHTFKEIL</sequence>
<dbReference type="Proteomes" id="UP000325645">
    <property type="component" value="Unassembled WGS sequence"/>
</dbReference>
<reference evidence="1 2" key="1">
    <citation type="submission" date="2019-09" db="EMBL/GenBank/DDBJ databases">
        <authorList>
            <person name="Chandra G."/>
            <person name="Truman W A."/>
        </authorList>
    </citation>
    <scope>NUCLEOTIDE SEQUENCE [LARGE SCALE GENOMIC DNA]</scope>
    <source>
        <strain evidence="1">PS943</strain>
    </source>
</reference>
<dbReference type="RefSeq" id="WP_150656795.1">
    <property type="nucleotide sequence ID" value="NZ_CABVJH010000004.1"/>
</dbReference>
<gene>
    <name evidence="1" type="ORF">PS943_02710</name>
</gene>
<evidence type="ECO:0000313" key="1">
    <source>
        <dbReference type="EMBL" id="VVQ32137.1"/>
    </source>
</evidence>